<accession>A0AAE0NA18</accession>
<dbReference type="InterPro" id="IPR025676">
    <property type="entry name" value="Clr5_dom"/>
</dbReference>
<dbReference type="Proteomes" id="UP001287356">
    <property type="component" value="Unassembled WGS sequence"/>
</dbReference>
<reference evidence="3" key="1">
    <citation type="journal article" date="2023" name="Mol. Phylogenet. Evol.">
        <title>Genome-scale phylogeny and comparative genomics of the fungal order Sordariales.</title>
        <authorList>
            <person name="Hensen N."/>
            <person name="Bonometti L."/>
            <person name="Westerberg I."/>
            <person name="Brannstrom I.O."/>
            <person name="Guillou S."/>
            <person name="Cros-Aarteil S."/>
            <person name="Calhoun S."/>
            <person name="Haridas S."/>
            <person name="Kuo A."/>
            <person name="Mondo S."/>
            <person name="Pangilinan J."/>
            <person name="Riley R."/>
            <person name="LaButti K."/>
            <person name="Andreopoulos B."/>
            <person name="Lipzen A."/>
            <person name="Chen C."/>
            <person name="Yan M."/>
            <person name="Daum C."/>
            <person name="Ng V."/>
            <person name="Clum A."/>
            <person name="Steindorff A."/>
            <person name="Ohm R.A."/>
            <person name="Martin F."/>
            <person name="Silar P."/>
            <person name="Natvig D.O."/>
            <person name="Lalanne C."/>
            <person name="Gautier V."/>
            <person name="Ament-Velasquez S.L."/>
            <person name="Kruys A."/>
            <person name="Hutchinson M.I."/>
            <person name="Powell A.J."/>
            <person name="Barry K."/>
            <person name="Miller A.N."/>
            <person name="Grigoriev I.V."/>
            <person name="Debuchy R."/>
            <person name="Gladieux P."/>
            <person name="Hiltunen Thoren M."/>
            <person name="Johannesson H."/>
        </authorList>
    </citation>
    <scope>NUCLEOTIDE SEQUENCE</scope>
    <source>
        <strain evidence="3">CBS 958.72</strain>
    </source>
</reference>
<keyword evidence="4" id="KW-1185">Reference proteome</keyword>
<name>A0AAE0NA18_9PEZI</name>
<comment type="caution">
    <text evidence="3">The sequence shown here is derived from an EMBL/GenBank/DDBJ whole genome shotgun (WGS) entry which is preliminary data.</text>
</comment>
<evidence type="ECO:0000313" key="3">
    <source>
        <dbReference type="EMBL" id="KAK3375765.1"/>
    </source>
</evidence>
<dbReference type="EMBL" id="JAULSN010000003">
    <property type="protein sequence ID" value="KAK3375765.1"/>
    <property type="molecule type" value="Genomic_DNA"/>
</dbReference>
<organism evidence="3 4">
    <name type="scientific">Lasiosphaeria ovina</name>
    <dbReference type="NCBI Taxonomy" id="92902"/>
    <lineage>
        <taxon>Eukaryota</taxon>
        <taxon>Fungi</taxon>
        <taxon>Dikarya</taxon>
        <taxon>Ascomycota</taxon>
        <taxon>Pezizomycotina</taxon>
        <taxon>Sordariomycetes</taxon>
        <taxon>Sordariomycetidae</taxon>
        <taxon>Sordariales</taxon>
        <taxon>Lasiosphaeriaceae</taxon>
        <taxon>Lasiosphaeria</taxon>
    </lineage>
</organism>
<sequence length="293" mass="32804">MCAQKGERRMPCCQVLGPLRITRDIAELLSYSNDAKCLGVSYEQRWEHLKPVIVKLYMGKYCPNGKSMTTRPVADFMQAQYSFHASRILKKEKDDIVAAPGRRSHPGTSTSNVTLGLDKGIDKKQLKRYLSGQIRHHVAVEMLLGVLSPFNFSYAAYVKALGKRNDHSSPFGESSATPSYMNIDDPKTPTPGRESPSMQLTRQKLAQDRASLFLQGHHIELLSSCGKEDRTTITNYLHDFYLFTFVVAKHWGRGPRMTEWTPNMVARITTGARDGVSPASHSPVVITSASRTR</sequence>
<proteinExistence type="predicted"/>
<evidence type="ECO:0000259" key="2">
    <source>
        <dbReference type="Pfam" id="PF14420"/>
    </source>
</evidence>
<feature type="region of interest" description="Disordered" evidence="1">
    <location>
        <begin position="273"/>
        <end position="293"/>
    </location>
</feature>
<evidence type="ECO:0000256" key="1">
    <source>
        <dbReference type="SAM" id="MobiDB-lite"/>
    </source>
</evidence>
<dbReference type="AlphaFoldDB" id="A0AAE0NA18"/>
<feature type="region of interest" description="Disordered" evidence="1">
    <location>
        <begin position="164"/>
        <end position="196"/>
    </location>
</feature>
<feature type="domain" description="Clr5" evidence="2">
    <location>
        <begin position="43"/>
        <end position="87"/>
    </location>
</feature>
<evidence type="ECO:0000313" key="4">
    <source>
        <dbReference type="Proteomes" id="UP001287356"/>
    </source>
</evidence>
<feature type="compositionally biased region" description="Polar residues" evidence="1">
    <location>
        <begin position="171"/>
        <end position="180"/>
    </location>
</feature>
<dbReference type="Pfam" id="PF14420">
    <property type="entry name" value="Clr5"/>
    <property type="match status" value="1"/>
</dbReference>
<protein>
    <recommendedName>
        <fullName evidence="2">Clr5 domain-containing protein</fullName>
    </recommendedName>
</protein>
<reference evidence="3" key="2">
    <citation type="submission" date="2023-06" db="EMBL/GenBank/DDBJ databases">
        <authorList>
            <consortium name="Lawrence Berkeley National Laboratory"/>
            <person name="Haridas S."/>
            <person name="Hensen N."/>
            <person name="Bonometti L."/>
            <person name="Westerberg I."/>
            <person name="Brannstrom I.O."/>
            <person name="Guillou S."/>
            <person name="Cros-Aarteil S."/>
            <person name="Calhoun S."/>
            <person name="Kuo A."/>
            <person name="Mondo S."/>
            <person name="Pangilinan J."/>
            <person name="Riley R."/>
            <person name="Labutti K."/>
            <person name="Andreopoulos B."/>
            <person name="Lipzen A."/>
            <person name="Chen C."/>
            <person name="Yanf M."/>
            <person name="Daum C."/>
            <person name="Ng V."/>
            <person name="Clum A."/>
            <person name="Steindorff A."/>
            <person name="Ohm R."/>
            <person name="Martin F."/>
            <person name="Silar P."/>
            <person name="Natvig D."/>
            <person name="Lalanne C."/>
            <person name="Gautier V."/>
            <person name="Ament-Velasquez S.L."/>
            <person name="Kruys A."/>
            <person name="Hutchinson M.I."/>
            <person name="Powell A.J."/>
            <person name="Barry K."/>
            <person name="Miller A.N."/>
            <person name="Grigoriev I.V."/>
            <person name="Debuchy R."/>
            <person name="Gladieux P."/>
            <person name="Thoren M.H."/>
            <person name="Johannesson H."/>
        </authorList>
    </citation>
    <scope>NUCLEOTIDE SEQUENCE</scope>
    <source>
        <strain evidence="3">CBS 958.72</strain>
    </source>
</reference>
<gene>
    <name evidence="3" type="ORF">B0T24DRAFT_698268</name>
</gene>